<comment type="similarity">
    <text evidence="6">Belongs to the fabD family.</text>
</comment>
<dbReference type="HOGENOM" id="CLU_030558_0_1_10"/>
<dbReference type="Gene3D" id="3.30.70.250">
    <property type="entry name" value="Malonyl-CoA ACP transacylase, ACP-binding"/>
    <property type="match status" value="1"/>
</dbReference>
<dbReference type="KEGG" id="aas:Aasi_0199"/>
<keyword evidence="4 6" id="KW-0012">Acyltransferase</keyword>
<comment type="catalytic activity">
    <reaction evidence="5 6">
        <text>holo-[ACP] + malonyl-CoA = malonyl-[ACP] + CoA</text>
        <dbReference type="Rhea" id="RHEA:41792"/>
        <dbReference type="Rhea" id="RHEA-COMP:9623"/>
        <dbReference type="Rhea" id="RHEA-COMP:9685"/>
        <dbReference type="ChEBI" id="CHEBI:57287"/>
        <dbReference type="ChEBI" id="CHEBI:57384"/>
        <dbReference type="ChEBI" id="CHEBI:64479"/>
        <dbReference type="ChEBI" id="CHEBI:78449"/>
        <dbReference type="EC" id="2.3.1.39"/>
    </reaction>
</comment>
<feature type="active site" evidence="7">
    <location>
        <position position="194"/>
    </location>
</feature>
<feature type="active site" evidence="7">
    <location>
        <position position="87"/>
    </location>
</feature>
<dbReference type="InterPro" id="IPR001227">
    <property type="entry name" value="Ac_transferase_dom_sf"/>
</dbReference>
<proteinExistence type="inferred from homology"/>
<keyword evidence="3 6" id="KW-0808">Transferase</keyword>
<dbReference type="GO" id="GO:0006633">
    <property type="term" value="P:fatty acid biosynthetic process"/>
    <property type="evidence" value="ECO:0007669"/>
    <property type="project" value="TreeGrafter"/>
</dbReference>
<evidence type="ECO:0000256" key="1">
    <source>
        <dbReference type="ARBA" id="ARBA00013258"/>
    </source>
</evidence>
<feature type="domain" description="Malonyl-CoA:ACP transacylase (MAT)" evidence="8">
    <location>
        <begin position="5"/>
        <end position="289"/>
    </location>
</feature>
<accession>B3EUM5</accession>
<dbReference type="GO" id="GO:0004314">
    <property type="term" value="F:[acyl-carrier-protein] S-malonyltransferase activity"/>
    <property type="evidence" value="ECO:0007669"/>
    <property type="project" value="UniProtKB-EC"/>
</dbReference>
<dbReference type="AlphaFoldDB" id="B3EUM5"/>
<dbReference type="SUPFAM" id="SSF55048">
    <property type="entry name" value="Probable ACP-binding domain of malonyl-CoA ACP transacylase"/>
    <property type="match status" value="1"/>
</dbReference>
<dbReference type="InterPro" id="IPR016036">
    <property type="entry name" value="Malonyl_transacylase_ACP-bd"/>
</dbReference>
<dbReference type="InterPro" id="IPR004410">
    <property type="entry name" value="Malonyl_CoA-ACP_transAc_FabD"/>
</dbReference>
<reference evidence="9 10" key="1">
    <citation type="journal article" date="2010" name="J. Bacteriol.">
        <title>The genome of the amoeba symbiont 'Candidatus Amoebophilus asiaticus' reveals common mechanisms for host cell interaction among amoeba-associated bacteria.</title>
        <authorList>
            <person name="Schmitz-Esser S."/>
            <person name="Tischler P."/>
            <person name="Arnold R."/>
            <person name="Montanaro J."/>
            <person name="Wagner M."/>
            <person name="Rattei T."/>
            <person name="Horn M."/>
        </authorList>
    </citation>
    <scope>NUCLEOTIDE SEQUENCE [LARGE SCALE GENOMIC DNA]</scope>
    <source>
        <strain evidence="9 10">5a2</strain>
    </source>
</reference>
<evidence type="ECO:0000259" key="8">
    <source>
        <dbReference type="SMART" id="SM00827"/>
    </source>
</evidence>
<dbReference type="SUPFAM" id="SSF52151">
    <property type="entry name" value="FabD/lysophospholipase-like"/>
    <property type="match status" value="1"/>
</dbReference>
<dbReference type="Gene3D" id="3.40.366.10">
    <property type="entry name" value="Malonyl-Coenzyme A Acyl Carrier Protein, domain 2"/>
    <property type="match status" value="1"/>
</dbReference>
<dbReference type="RefSeq" id="WP_012472409.1">
    <property type="nucleotide sequence ID" value="NC_010830.1"/>
</dbReference>
<dbReference type="OrthoDB" id="9805460at2"/>
<evidence type="ECO:0000313" key="9">
    <source>
        <dbReference type="EMBL" id="ACE05644.1"/>
    </source>
</evidence>
<gene>
    <name evidence="9" type="ordered locus">Aasi_0199</name>
</gene>
<dbReference type="NCBIfam" id="TIGR00128">
    <property type="entry name" value="fabD"/>
    <property type="match status" value="1"/>
</dbReference>
<dbReference type="Proteomes" id="UP000001227">
    <property type="component" value="Chromosome"/>
</dbReference>
<dbReference type="STRING" id="452471.Aasi_0199"/>
<dbReference type="EMBL" id="CP001102">
    <property type="protein sequence ID" value="ACE05644.1"/>
    <property type="molecule type" value="Genomic_DNA"/>
</dbReference>
<evidence type="ECO:0000256" key="6">
    <source>
        <dbReference type="PIRNR" id="PIRNR000446"/>
    </source>
</evidence>
<dbReference type="InterPro" id="IPR014043">
    <property type="entry name" value="Acyl_transferase_dom"/>
</dbReference>
<dbReference type="FunFam" id="3.30.70.250:FF:000001">
    <property type="entry name" value="Malonyl CoA-acyl carrier protein transacylase"/>
    <property type="match status" value="1"/>
</dbReference>
<sequence>MRAYIFPGQGSQFIGMGQDLYTNHAKAKALFEEANQILGFSITDIIFEGTEEALQRTDIAQPAIFIHSTILAATTPGFQPDMVAGHSLGEFSALVASQVISFEDGLKLVIARASAMQKACEQHPGTMAAILGLPDELVAKICESIDEVVAPANYNSPGQLVISGTLRGVALACEALQNAGAKKIVPLKVGGAFHSPLMEPAEEELALAIAKVPFKKGICPIYQNVTALSTLEPEKIKEKLLQQLTCPILWTQTIQHMISDGVTDFIECGPGKVLQGLVKKISTTNDVQIGSIA</sequence>
<evidence type="ECO:0000256" key="7">
    <source>
        <dbReference type="PIRSR" id="PIRSR000446-1"/>
    </source>
</evidence>
<organism evidence="9 10">
    <name type="scientific">Amoebophilus asiaticus (strain 5a2)</name>
    <dbReference type="NCBI Taxonomy" id="452471"/>
    <lineage>
        <taxon>Bacteria</taxon>
        <taxon>Pseudomonadati</taxon>
        <taxon>Bacteroidota</taxon>
        <taxon>Cytophagia</taxon>
        <taxon>Cytophagales</taxon>
        <taxon>Amoebophilaceae</taxon>
        <taxon>Candidatus Amoebophilus</taxon>
    </lineage>
</organism>
<dbReference type="InterPro" id="IPR024925">
    <property type="entry name" value="Malonyl_CoA-ACP_transAc"/>
</dbReference>
<dbReference type="PIRSF" id="PIRSF000446">
    <property type="entry name" value="Mct"/>
    <property type="match status" value="1"/>
</dbReference>
<dbReference type="EC" id="2.3.1.39" evidence="1 6"/>
<dbReference type="GO" id="GO:0005829">
    <property type="term" value="C:cytosol"/>
    <property type="evidence" value="ECO:0007669"/>
    <property type="project" value="TreeGrafter"/>
</dbReference>
<evidence type="ECO:0000313" key="10">
    <source>
        <dbReference type="Proteomes" id="UP000001227"/>
    </source>
</evidence>
<dbReference type="Pfam" id="PF00698">
    <property type="entry name" value="Acyl_transf_1"/>
    <property type="match status" value="1"/>
</dbReference>
<keyword evidence="10" id="KW-1185">Reference proteome</keyword>
<dbReference type="InterPro" id="IPR050858">
    <property type="entry name" value="Mal-CoA-ACP_Trans/PKS_FabD"/>
</dbReference>
<protein>
    <recommendedName>
        <fullName evidence="2 6">Malonyl CoA-acyl carrier protein transacylase</fullName>
        <ecNumber evidence="1 6">2.3.1.39</ecNumber>
    </recommendedName>
</protein>
<evidence type="ECO:0000256" key="2">
    <source>
        <dbReference type="ARBA" id="ARBA00018953"/>
    </source>
</evidence>
<evidence type="ECO:0000256" key="5">
    <source>
        <dbReference type="ARBA" id="ARBA00048462"/>
    </source>
</evidence>
<evidence type="ECO:0000256" key="4">
    <source>
        <dbReference type="ARBA" id="ARBA00023315"/>
    </source>
</evidence>
<dbReference type="InterPro" id="IPR016035">
    <property type="entry name" value="Acyl_Trfase/lysoPLipase"/>
</dbReference>
<dbReference type="eggNOG" id="COG0331">
    <property type="taxonomic scope" value="Bacteria"/>
</dbReference>
<dbReference type="PANTHER" id="PTHR42681">
    <property type="entry name" value="MALONYL-COA-ACYL CARRIER PROTEIN TRANSACYLASE, MITOCHONDRIAL"/>
    <property type="match status" value="1"/>
</dbReference>
<dbReference type="SMART" id="SM00827">
    <property type="entry name" value="PKS_AT"/>
    <property type="match status" value="1"/>
</dbReference>
<dbReference type="PANTHER" id="PTHR42681:SF1">
    <property type="entry name" value="MALONYL-COA-ACYL CARRIER PROTEIN TRANSACYLASE, MITOCHONDRIAL"/>
    <property type="match status" value="1"/>
</dbReference>
<evidence type="ECO:0000256" key="3">
    <source>
        <dbReference type="ARBA" id="ARBA00022679"/>
    </source>
</evidence>
<name>B3EUM5_AMOA5</name>